<organism evidence="1 2">
    <name type="scientific">Aliiroseovarius halocynthiae</name>
    <dbReference type="NCBI Taxonomy" id="985055"/>
    <lineage>
        <taxon>Bacteria</taxon>
        <taxon>Pseudomonadati</taxon>
        <taxon>Pseudomonadota</taxon>
        <taxon>Alphaproteobacteria</taxon>
        <taxon>Rhodobacterales</taxon>
        <taxon>Paracoccaceae</taxon>
        <taxon>Aliiroseovarius</taxon>
    </lineage>
</organism>
<protein>
    <submittedName>
        <fullName evidence="1">Uncharacterized protein</fullName>
    </submittedName>
</protein>
<sequence>MRIPESWHDKHGNASIYYERLADPAIEQVTIGEHQLTIMYETPHEGFSYGCSPADIHKMLSLAVDHVPCLPDIIAFRQPTRNQQQQQPVWGRYVYHAEFGDHKGSAIIVEAQELSAKLKWSKRMSLAGRDEFSRLVRDGHVFTETKRCFEATLSEDSIRGTILFRTILHELGHLADYHQKVDDEKTALAYDYGLARQLYFARPSSEREAFAHRFGEELRDALVKQGEVPFAPQE</sequence>
<keyword evidence="2" id="KW-1185">Reference proteome</keyword>
<comment type="caution">
    <text evidence="1">The sequence shown here is derived from an EMBL/GenBank/DDBJ whole genome shotgun (WGS) entry which is preliminary data.</text>
</comment>
<accession>A0A545SLK6</accession>
<name>A0A545SLK6_9RHOB</name>
<evidence type="ECO:0000313" key="2">
    <source>
        <dbReference type="Proteomes" id="UP000315816"/>
    </source>
</evidence>
<dbReference type="Proteomes" id="UP000315816">
    <property type="component" value="Unassembled WGS sequence"/>
</dbReference>
<dbReference type="AlphaFoldDB" id="A0A545SLK6"/>
<evidence type="ECO:0000313" key="1">
    <source>
        <dbReference type="EMBL" id="TQV65867.1"/>
    </source>
</evidence>
<dbReference type="RefSeq" id="WP_185960979.1">
    <property type="nucleotide sequence ID" value="NZ_ML660027.1"/>
</dbReference>
<gene>
    <name evidence="1" type="ORF">FIL88_15360</name>
</gene>
<reference evidence="1 2" key="1">
    <citation type="submission" date="2019-06" db="EMBL/GenBank/DDBJ databases">
        <title>A novel species of marine bacteria.</title>
        <authorList>
            <person name="Wang Y."/>
        </authorList>
    </citation>
    <scope>NUCLEOTIDE SEQUENCE [LARGE SCALE GENOMIC DNA]</scope>
    <source>
        <strain evidence="1 2">MA1-10</strain>
    </source>
</reference>
<dbReference type="EMBL" id="VICH01000014">
    <property type="protein sequence ID" value="TQV65867.1"/>
    <property type="molecule type" value="Genomic_DNA"/>
</dbReference>
<proteinExistence type="predicted"/>